<keyword evidence="7" id="KW-1185">Reference proteome</keyword>
<dbReference type="InterPro" id="IPR036770">
    <property type="entry name" value="Ankyrin_rpt-contain_sf"/>
</dbReference>
<dbReference type="STRING" id="595528.A0A0D2VR02"/>
<evidence type="ECO:0000313" key="7">
    <source>
        <dbReference type="Proteomes" id="UP000008743"/>
    </source>
</evidence>
<feature type="compositionally biased region" description="Polar residues" evidence="5">
    <location>
        <begin position="608"/>
        <end position="621"/>
    </location>
</feature>
<dbReference type="PROSITE" id="PS50088">
    <property type="entry name" value="ANK_REPEAT"/>
    <property type="match status" value="2"/>
</dbReference>
<keyword evidence="2 3" id="KW-0040">ANK repeat</keyword>
<evidence type="ECO:0000256" key="4">
    <source>
        <dbReference type="SAM" id="Coils"/>
    </source>
</evidence>
<dbReference type="SMART" id="SM00248">
    <property type="entry name" value="ANK"/>
    <property type="match status" value="2"/>
</dbReference>
<accession>A0A0D2VR02</accession>
<feature type="compositionally biased region" description="Low complexity" evidence="5">
    <location>
        <begin position="1"/>
        <end position="32"/>
    </location>
</feature>
<keyword evidence="4" id="KW-0175">Coiled coil</keyword>
<feature type="region of interest" description="Disordered" evidence="5">
    <location>
        <begin position="598"/>
        <end position="628"/>
    </location>
</feature>
<dbReference type="eggNOG" id="KOG0504">
    <property type="taxonomic scope" value="Eukaryota"/>
</dbReference>
<feature type="coiled-coil region" evidence="4">
    <location>
        <begin position="549"/>
        <end position="576"/>
    </location>
</feature>
<dbReference type="EMBL" id="KE346365">
    <property type="protein sequence ID" value="KJE93257.1"/>
    <property type="molecule type" value="Genomic_DNA"/>
</dbReference>
<feature type="region of interest" description="Disordered" evidence="5">
    <location>
        <begin position="302"/>
        <end position="321"/>
    </location>
</feature>
<dbReference type="SUPFAM" id="SSF48403">
    <property type="entry name" value="Ankyrin repeat"/>
    <property type="match status" value="1"/>
</dbReference>
<dbReference type="PANTHER" id="PTHR24123:SF33">
    <property type="entry name" value="PROTEIN HOS4"/>
    <property type="match status" value="1"/>
</dbReference>
<reference evidence="7" key="1">
    <citation type="submission" date="2011-02" db="EMBL/GenBank/DDBJ databases">
        <title>The Genome Sequence of Capsaspora owczarzaki ATCC 30864.</title>
        <authorList>
            <person name="Russ C."/>
            <person name="Cuomo C."/>
            <person name="Burger G."/>
            <person name="Gray M.W."/>
            <person name="Holland P.W.H."/>
            <person name="King N."/>
            <person name="Lang F.B.F."/>
            <person name="Roger A.J."/>
            <person name="Ruiz-Trillo I."/>
            <person name="Young S.K."/>
            <person name="Zeng Q."/>
            <person name="Gargeya S."/>
            <person name="Alvarado L."/>
            <person name="Berlin A."/>
            <person name="Chapman S.B."/>
            <person name="Chen Z."/>
            <person name="Freedman E."/>
            <person name="Gellesch M."/>
            <person name="Goldberg J."/>
            <person name="Griggs A."/>
            <person name="Gujja S."/>
            <person name="Heilman E."/>
            <person name="Heiman D."/>
            <person name="Howarth C."/>
            <person name="Mehta T."/>
            <person name="Neiman D."/>
            <person name="Pearson M."/>
            <person name="Roberts A."/>
            <person name="Saif S."/>
            <person name="Shea T."/>
            <person name="Shenoy N."/>
            <person name="Sisk P."/>
            <person name="Stolte C."/>
            <person name="Sykes S."/>
            <person name="White J."/>
            <person name="Yandava C."/>
            <person name="Haas B."/>
            <person name="Nusbaum C."/>
            <person name="Birren B."/>
        </authorList>
    </citation>
    <scope>NUCLEOTIDE SEQUENCE</scope>
    <source>
        <strain evidence="7">ATCC 30864</strain>
    </source>
</reference>
<proteinExistence type="predicted"/>
<protein>
    <submittedName>
        <fullName evidence="6">Uncharacterized protein</fullName>
    </submittedName>
</protein>
<dbReference type="AlphaFoldDB" id="A0A0D2VR02"/>
<feature type="region of interest" description="Disordered" evidence="5">
    <location>
        <begin position="237"/>
        <end position="259"/>
    </location>
</feature>
<feature type="compositionally biased region" description="Low complexity" evidence="5">
    <location>
        <begin position="310"/>
        <end position="321"/>
    </location>
</feature>
<dbReference type="Proteomes" id="UP000008743">
    <property type="component" value="Unassembled WGS sequence"/>
</dbReference>
<dbReference type="PROSITE" id="PS50297">
    <property type="entry name" value="ANK_REP_REGION"/>
    <property type="match status" value="2"/>
</dbReference>
<feature type="repeat" description="ANK" evidence="3">
    <location>
        <begin position="365"/>
        <end position="397"/>
    </location>
</feature>
<dbReference type="Pfam" id="PF12796">
    <property type="entry name" value="Ank_2"/>
    <property type="match status" value="1"/>
</dbReference>
<dbReference type="PANTHER" id="PTHR24123">
    <property type="entry name" value="ANKYRIN REPEAT-CONTAINING"/>
    <property type="match status" value="1"/>
</dbReference>
<sequence length="628" mass="67278">MGRSSSVRGTSRSASSLAALTEDAADAASSASYQQHQQHYFGTSELSPPQRQAVGGYGGSQPALVAATPNVSPSSPFRPRAMTLPSMPHQPIVLGATHALDYAAAAPDTAEQQAGLTASSRAGPTQQLSAWLERHHNPTQERLARLGGGDASTMLLPPPREADETDELAYLEQANLSMVPDAVAANAADAVAVGTMQLQPFLFDAASVVVNMNLDATASGGEEDQAGASEAAVFGRTPLQRSQARRNHPRPTAAAAAAGGSAPYNVTANAVASASYASRPGVDYYGEHDYGTFSSTMHGGGLAATSSKIRPSAAPRQRRQAVSPNCPYLSQFKEQQFRKMCEAGNYLEVLELINSGVNVNAADTKKRTALHFACSRGHKTVVELLISRGVRLNASDVNGNTALHLASVMHKTEIITLLLKAGCDANALDAFGKTPIHYAKGRIALLRRQVIQPEDVSKAYKHLQEIVDLLRAYMARQQQEGTSELDELAAQLEGVSTKDDFDELSDLLDGFMTMSLSRQGFTTMMGELTIESVVATSHEGLKSAVKAGEKQQRAELKQQQDQLLMIQQQQTQEQQQQQQFQSDAFGLALQPKPQDLSNKLALELEPQQLLSPSHSHPNSQFVDPVAFQ</sequence>
<evidence type="ECO:0000313" key="6">
    <source>
        <dbReference type="EMBL" id="KJE93257.1"/>
    </source>
</evidence>
<organism evidence="6 7">
    <name type="scientific">Capsaspora owczarzaki (strain ATCC 30864)</name>
    <dbReference type="NCBI Taxonomy" id="595528"/>
    <lineage>
        <taxon>Eukaryota</taxon>
        <taxon>Filasterea</taxon>
        <taxon>Capsaspora</taxon>
    </lineage>
</organism>
<dbReference type="InParanoid" id="A0A0D2VR02"/>
<dbReference type="InterPro" id="IPR051165">
    <property type="entry name" value="Multifunctional_ANK_Repeat"/>
</dbReference>
<feature type="repeat" description="ANK" evidence="3">
    <location>
        <begin position="398"/>
        <end position="430"/>
    </location>
</feature>
<dbReference type="Gene3D" id="1.25.40.20">
    <property type="entry name" value="Ankyrin repeat-containing domain"/>
    <property type="match status" value="2"/>
</dbReference>
<dbReference type="OrthoDB" id="496981at2759"/>
<evidence type="ECO:0000256" key="2">
    <source>
        <dbReference type="ARBA" id="ARBA00023043"/>
    </source>
</evidence>
<dbReference type="InterPro" id="IPR002110">
    <property type="entry name" value="Ankyrin_rpt"/>
</dbReference>
<evidence type="ECO:0000256" key="3">
    <source>
        <dbReference type="PROSITE-ProRule" id="PRU00023"/>
    </source>
</evidence>
<gene>
    <name evidence="6" type="ORF">CAOG_004069</name>
</gene>
<dbReference type="PhylomeDB" id="A0A0D2VR02"/>
<feature type="compositionally biased region" description="Polar residues" evidence="5">
    <location>
        <begin position="33"/>
        <end position="50"/>
    </location>
</feature>
<feature type="region of interest" description="Disordered" evidence="5">
    <location>
        <begin position="1"/>
        <end position="61"/>
    </location>
</feature>
<keyword evidence="1" id="KW-0677">Repeat</keyword>
<name>A0A0D2VR02_CAPO3</name>
<evidence type="ECO:0000256" key="1">
    <source>
        <dbReference type="ARBA" id="ARBA00022737"/>
    </source>
</evidence>
<evidence type="ECO:0000256" key="5">
    <source>
        <dbReference type="SAM" id="MobiDB-lite"/>
    </source>
</evidence>